<dbReference type="InParanoid" id="J0WNS0"/>
<proteinExistence type="predicted"/>
<accession>J0WNS0</accession>
<name>J0WNS0_AURST</name>
<reference evidence="2" key="1">
    <citation type="journal article" date="2012" name="Science">
        <title>The Paleozoic origin of enzymatic lignin decomposition reconstructed from 31 fungal genomes.</title>
        <authorList>
            <person name="Floudas D."/>
            <person name="Binder M."/>
            <person name="Riley R."/>
            <person name="Barry K."/>
            <person name="Blanchette R.A."/>
            <person name="Henrissat B."/>
            <person name="Martinez A.T."/>
            <person name="Otillar R."/>
            <person name="Spatafora J.W."/>
            <person name="Yadav J.S."/>
            <person name="Aerts A."/>
            <person name="Benoit I."/>
            <person name="Boyd A."/>
            <person name="Carlson A."/>
            <person name="Copeland A."/>
            <person name="Coutinho P.M."/>
            <person name="de Vries R.P."/>
            <person name="Ferreira P."/>
            <person name="Findley K."/>
            <person name="Foster B."/>
            <person name="Gaskell J."/>
            <person name="Glotzer D."/>
            <person name="Gorecki P."/>
            <person name="Heitman J."/>
            <person name="Hesse C."/>
            <person name="Hori C."/>
            <person name="Igarashi K."/>
            <person name="Jurgens J.A."/>
            <person name="Kallen N."/>
            <person name="Kersten P."/>
            <person name="Kohler A."/>
            <person name="Kuees U."/>
            <person name="Kumar T.K.A."/>
            <person name="Kuo A."/>
            <person name="LaButti K."/>
            <person name="Larrondo L.F."/>
            <person name="Lindquist E."/>
            <person name="Ling A."/>
            <person name="Lombard V."/>
            <person name="Lucas S."/>
            <person name="Lundell T."/>
            <person name="Martin R."/>
            <person name="McLaughlin D.J."/>
            <person name="Morgenstern I."/>
            <person name="Morin E."/>
            <person name="Murat C."/>
            <person name="Nagy L.G."/>
            <person name="Nolan M."/>
            <person name="Ohm R.A."/>
            <person name="Patyshakuliyeva A."/>
            <person name="Rokas A."/>
            <person name="Ruiz-Duenas F.J."/>
            <person name="Sabat G."/>
            <person name="Salamov A."/>
            <person name="Samejima M."/>
            <person name="Schmutz J."/>
            <person name="Slot J.C."/>
            <person name="St John F."/>
            <person name="Stenlid J."/>
            <person name="Sun H."/>
            <person name="Sun S."/>
            <person name="Syed K."/>
            <person name="Tsang A."/>
            <person name="Wiebenga A."/>
            <person name="Young D."/>
            <person name="Pisabarro A."/>
            <person name="Eastwood D.C."/>
            <person name="Martin F."/>
            <person name="Cullen D."/>
            <person name="Grigoriev I.V."/>
            <person name="Hibbett D.S."/>
        </authorList>
    </citation>
    <scope>NUCLEOTIDE SEQUENCE [LARGE SCALE GENOMIC DNA]</scope>
    <source>
        <strain evidence="2">TFB10046</strain>
    </source>
</reference>
<protein>
    <recommendedName>
        <fullName evidence="3">F-box domain-containing protein</fullName>
    </recommendedName>
</protein>
<dbReference type="Proteomes" id="UP000006514">
    <property type="component" value="Unassembled WGS sequence"/>
</dbReference>
<evidence type="ECO:0000313" key="1">
    <source>
        <dbReference type="EMBL" id="EJD33477.1"/>
    </source>
</evidence>
<organism evidence="1 2">
    <name type="scientific">Auricularia subglabra (strain TFB-10046 / SS5)</name>
    <name type="common">White-rot fungus</name>
    <name type="synonym">Auricularia delicata (strain TFB10046)</name>
    <dbReference type="NCBI Taxonomy" id="717982"/>
    <lineage>
        <taxon>Eukaryota</taxon>
        <taxon>Fungi</taxon>
        <taxon>Dikarya</taxon>
        <taxon>Basidiomycota</taxon>
        <taxon>Agaricomycotina</taxon>
        <taxon>Agaricomycetes</taxon>
        <taxon>Auriculariales</taxon>
        <taxon>Auriculariaceae</taxon>
        <taxon>Auricularia</taxon>
    </lineage>
</organism>
<dbReference type="KEGG" id="adl:AURDEDRAFT_177441"/>
<dbReference type="AlphaFoldDB" id="J0WNS0"/>
<evidence type="ECO:0008006" key="3">
    <source>
        <dbReference type="Google" id="ProtNLM"/>
    </source>
</evidence>
<dbReference type="EMBL" id="JH688211">
    <property type="protein sequence ID" value="EJD33477.1"/>
    <property type="molecule type" value="Genomic_DNA"/>
</dbReference>
<sequence>MTGRGLPREMWDEIVDRVESSADLASLATTNSGFYSVAMPRLYKTVVVRTPRGRCALALILLSKPIEFFVKHVRHFAILNPARDPKKECPWKLVDDLRRDNTLPKLARALSAVRSLFAHPSILRILFSRPEFTPTSLRHVSSERGNYNVAPESEFARAAWLRAFASVTRFVVHEWCTATWALAALVANSSSSLREVVLISRYPSSFRAARFEEMDLLTCDLLELRTLSFMLHVVTGLSSDAVRHCHLFTVLARHRDARLHMAAIPARLDGPEESWTDDAVDWYATFAPVPTYDVDG</sequence>
<evidence type="ECO:0000313" key="2">
    <source>
        <dbReference type="Proteomes" id="UP000006514"/>
    </source>
</evidence>
<gene>
    <name evidence="1" type="ORF">AURDEDRAFT_177441</name>
</gene>
<keyword evidence="2" id="KW-1185">Reference proteome</keyword>